<dbReference type="Proteomes" id="UP000829398">
    <property type="component" value="Chromosome 4"/>
</dbReference>
<sequence>MEENKEACKSNGETRVNKEDNNKKEADEKEPELPLMSLNHVSRLCRNVEDSIDFYTKVLGFVLIERPPAFDFAGAWLFSYGVGVHLVQSNDEDKLSPPDSAHLDSMDNHISFQCGNMEAIEKRLKELDVKYIKRTVKDDQSGNAIDQMFFDDPDGFMIEICNCENLKLVQ</sequence>
<gene>
    <name evidence="1" type="ORF">KPL71_013615</name>
</gene>
<protein>
    <submittedName>
        <fullName evidence="1">VOC domain-containing protein</fullName>
    </submittedName>
</protein>
<organism evidence="1 2">
    <name type="scientific">Citrus sinensis</name>
    <name type="common">Sweet orange</name>
    <name type="synonym">Citrus aurantium var. sinensis</name>
    <dbReference type="NCBI Taxonomy" id="2711"/>
    <lineage>
        <taxon>Eukaryota</taxon>
        <taxon>Viridiplantae</taxon>
        <taxon>Streptophyta</taxon>
        <taxon>Embryophyta</taxon>
        <taxon>Tracheophyta</taxon>
        <taxon>Spermatophyta</taxon>
        <taxon>Magnoliopsida</taxon>
        <taxon>eudicotyledons</taxon>
        <taxon>Gunneridae</taxon>
        <taxon>Pentapetalae</taxon>
        <taxon>rosids</taxon>
        <taxon>malvids</taxon>
        <taxon>Sapindales</taxon>
        <taxon>Rutaceae</taxon>
        <taxon>Aurantioideae</taxon>
        <taxon>Citrus</taxon>
    </lineage>
</organism>
<proteinExistence type="predicted"/>
<accession>A0ACB8LLS0</accession>
<name>A0ACB8LLS0_CITSI</name>
<evidence type="ECO:0000313" key="1">
    <source>
        <dbReference type="EMBL" id="KAH9774338.1"/>
    </source>
</evidence>
<keyword evidence="2" id="KW-1185">Reference proteome</keyword>
<dbReference type="EMBL" id="CM039173">
    <property type="protein sequence ID" value="KAH9774338.1"/>
    <property type="molecule type" value="Genomic_DNA"/>
</dbReference>
<reference evidence="2" key="1">
    <citation type="journal article" date="2023" name="Hortic. Res.">
        <title>A chromosome-level phased genome enabling allele-level studies in sweet orange: a case study on citrus Huanglongbing tolerance.</title>
        <authorList>
            <person name="Wu B."/>
            <person name="Yu Q."/>
            <person name="Deng Z."/>
            <person name="Duan Y."/>
            <person name="Luo F."/>
            <person name="Gmitter F. Jr."/>
        </authorList>
    </citation>
    <scope>NUCLEOTIDE SEQUENCE [LARGE SCALE GENOMIC DNA]</scope>
    <source>
        <strain evidence="2">cv. Valencia</strain>
    </source>
</reference>
<evidence type="ECO:0000313" key="2">
    <source>
        <dbReference type="Proteomes" id="UP000829398"/>
    </source>
</evidence>
<comment type="caution">
    <text evidence="1">The sequence shown here is derived from an EMBL/GenBank/DDBJ whole genome shotgun (WGS) entry which is preliminary data.</text>
</comment>